<keyword evidence="5 6" id="KW-0472">Membrane</keyword>
<evidence type="ECO:0000256" key="7">
    <source>
        <dbReference type="SAM" id="MobiDB-lite"/>
    </source>
</evidence>
<evidence type="ECO:0000256" key="1">
    <source>
        <dbReference type="ARBA" id="ARBA00004141"/>
    </source>
</evidence>
<evidence type="ECO:0000313" key="8">
    <source>
        <dbReference type="EMBL" id="CAL4910499.1"/>
    </source>
</evidence>
<accession>A0ABC8WKC7</accession>
<keyword evidence="9" id="KW-1185">Reference proteome</keyword>
<protein>
    <recommendedName>
        <fullName evidence="6">Solute carrier family 40 member</fullName>
    </recommendedName>
</protein>
<evidence type="ECO:0000256" key="3">
    <source>
        <dbReference type="ARBA" id="ARBA00022692"/>
    </source>
</evidence>
<dbReference type="GO" id="GO:0016020">
    <property type="term" value="C:membrane"/>
    <property type="evidence" value="ECO:0007669"/>
    <property type="project" value="UniProtKB-SubCell"/>
</dbReference>
<feature type="transmembrane region" description="Helical" evidence="6">
    <location>
        <begin position="520"/>
        <end position="542"/>
    </location>
</feature>
<keyword evidence="3 6" id="KW-0812">Transmembrane</keyword>
<dbReference type="GO" id="GO:0005381">
    <property type="term" value="F:iron ion transmembrane transporter activity"/>
    <property type="evidence" value="ECO:0007669"/>
    <property type="project" value="UniProtKB-UniRule"/>
</dbReference>
<evidence type="ECO:0000256" key="5">
    <source>
        <dbReference type="ARBA" id="ARBA00023136"/>
    </source>
</evidence>
<comment type="subcellular location">
    <subcellularLocation>
        <location evidence="1 6">Membrane</location>
        <topology evidence="1 6">Multi-pass membrane protein</topology>
    </subcellularLocation>
</comment>
<keyword evidence="6" id="KW-0406">Ion transport</keyword>
<dbReference type="EMBL" id="OZ075122">
    <property type="protein sequence ID" value="CAL4910499.1"/>
    <property type="molecule type" value="Genomic_DNA"/>
</dbReference>
<feature type="region of interest" description="Disordered" evidence="7">
    <location>
        <begin position="440"/>
        <end position="461"/>
    </location>
</feature>
<organism evidence="8 9">
    <name type="scientific">Urochloa decumbens</name>
    <dbReference type="NCBI Taxonomy" id="240449"/>
    <lineage>
        <taxon>Eukaryota</taxon>
        <taxon>Viridiplantae</taxon>
        <taxon>Streptophyta</taxon>
        <taxon>Embryophyta</taxon>
        <taxon>Tracheophyta</taxon>
        <taxon>Spermatophyta</taxon>
        <taxon>Magnoliopsida</taxon>
        <taxon>Liliopsida</taxon>
        <taxon>Poales</taxon>
        <taxon>Poaceae</taxon>
        <taxon>PACMAD clade</taxon>
        <taxon>Panicoideae</taxon>
        <taxon>Panicodae</taxon>
        <taxon>Paniceae</taxon>
        <taxon>Melinidinae</taxon>
        <taxon>Urochloa</taxon>
    </lineage>
</organism>
<comment type="similarity">
    <text evidence="6">Belongs to the ferroportin (FP) (TC 2.A.100) family. SLC40A subfamily.</text>
</comment>
<reference evidence="8" key="1">
    <citation type="submission" date="2024-10" db="EMBL/GenBank/DDBJ databases">
        <authorList>
            <person name="Ryan C."/>
        </authorList>
    </citation>
    <scope>NUCLEOTIDE SEQUENCE [LARGE SCALE GENOMIC DNA]</scope>
</reference>
<dbReference type="InterPro" id="IPR009716">
    <property type="entry name" value="Ferroportin-1"/>
</dbReference>
<feature type="transmembrane region" description="Helical" evidence="6">
    <location>
        <begin position="549"/>
        <end position="572"/>
    </location>
</feature>
<evidence type="ECO:0000256" key="4">
    <source>
        <dbReference type="ARBA" id="ARBA00022989"/>
    </source>
</evidence>
<dbReference type="AlphaFoldDB" id="A0ABC8WKC7"/>
<sequence length="584" mass="61605">MASSMSKLLTPPSSHAAATSWRFLPPRTSAASASFSRSPACRQIIAAPPYSLISRRRVAASCASADRAGAASLAAATAEEDEELDGLPLPFVQLSSDILQTELILLKEDDDAPAAGSSLLAALQSSDGGGGCLLGGETAAYPAAMTALYAACLAGNVTEQLWNFTWPAAIATLHPSLLPVAVLGFFTKLVVFAAGPLVGHVMTSVPRIPAYRSLTVIQTTAHWVSAAMITYAFTLPRAPTAPALLMQPWFAVLVASTAIDRLSCVSLGVIAERDFVVQLAGEGRPVALARANATLSRVDLLCETAGASIFAVLLSRNDPLTCIRLSCAISLCALPLLVQSFCWNQGSTDDHKNTIEHKDFRRRTPRPTNGLYLGTTQLVIERRWERLFFISGTTGPSPLPELLQVPSSSSPSAAATAFGPDAATSSCFISVRMLPTHGPELHASQLPASTASTPPATPARLRRRERTKLLIPIVGTKDRRTTIVEHCLVMQVASRLGHMAYSVVSLQVVQTGNPLGKAKLIGATEIAVASLAELAMMAVAVVARDAKHFGWLAALSAAAVAAAACLFCAWLANPTDELKKLFPR</sequence>
<dbReference type="PANTHER" id="PTHR11660:SF51">
    <property type="entry name" value="SOLUTE CARRIER FAMILY 40 MEMBER 3, CHLOROPLASTIC"/>
    <property type="match status" value="1"/>
</dbReference>
<keyword evidence="2 6" id="KW-0813">Transport</keyword>
<comment type="caution">
    <text evidence="6">Lacks conserved residue(s) required for the propagation of feature annotation.</text>
</comment>
<keyword evidence="4 6" id="KW-1133">Transmembrane helix</keyword>
<proteinExistence type="inferred from homology"/>
<evidence type="ECO:0000256" key="6">
    <source>
        <dbReference type="RuleBase" id="RU365065"/>
    </source>
</evidence>
<gene>
    <name evidence="8" type="ORF">URODEC1_LOCUS14397</name>
</gene>
<dbReference type="Proteomes" id="UP001497457">
    <property type="component" value="Chromosome 12b"/>
</dbReference>
<dbReference type="PANTHER" id="PTHR11660">
    <property type="entry name" value="SOLUTE CARRIER FAMILY 40 MEMBER"/>
    <property type="match status" value="1"/>
</dbReference>
<comment type="function">
    <text evidence="6">May be involved in iron transport and iron homeostasis.</text>
</comment>
<dbReference type="Pfam" id="PF06963">
    <property type="entry name" value="FPN1"/>
    <property type="match status" value="2"/>
</dbReference>
<evidence type="ECO:0000256" key="2">
    <source>
        <dbReference type="ARBA" id="ARBA00022448"/>
    </source>
</evidence>
<evidence type="ECO:0000313" key="9">
    <source>
        <dbReference type="Proteomes" id="UP001497457"/>
    </source>
</evidence>
<name>A0ABC8WKC7_9POAL</name>